<dbReference type="InterPro" id="IPR036249">
    <property type="entry name" value="Thioredoxin-like_sf"/>
</dbReference>
<sequence>MINAFFVDNRIDIQICLGSSCFSRGNKRLVKVVEQYLNERNLRHLVYFHGAHCFSSCDRGPLISIDGKEYTGLNEDKVIMILDGIFGKTSTGV</sequence>
<organism evidence="1">
    <name type="scientific">bioreactor metagenome</name>
    <dbReference type="NCBI Taxonomy" id="1076179"/>
    <lineage>
        <taxon>unclassified sequences</taxon>
        <taxon>metagenomes</taxon>
        <taxon>ecological metagenomes</taxon>
    </lineage>
</organism>
<dbReference type="CDD" id="cd02980">
    <property type="entry name" value="TRX_Fd_family"/>
    <property type="match status" value="1"/>
</dbReference>
<dbReference type="Gene3D" id="3.40.30.10">
    <property type="entry name" value="Glutaredoxin"/>
    <property type="match status" value="1"/>
</dbReference>
<gene>
    <name evidence="1" type="ORF">SDC9_18132</name>
</gene>
<accession>A0A644U0B2</accession>
<reference evidence="1" key="1">
    <citation type="submission" date="2019-08" db="EMBL/GenBank/DDBJ databases">
        <authorList>
            <person name="Kucharzyk K."/>
            <person name="Murdoch R.W."/>
            <person name="Higgins S."/>
            <person name="Loffler F."/>
        </authorList>
    </citation>
    <scope>NUCLEOTIDE SEQUENCE</scope>
</reference>
<evidence type="ECO:0000313" key="1">
    <source>
        <dbReference type="EMBL" id="MPL72349.1"/>
    </source>
</evidence>
<name>A0A644U0B2_9ZZZZ</name>
<evidence type="ECO:0008006" key="2">
    <source>
        <dbReference type="Google" id="ProtNLM"/>
    </source>
</evidence>
<dbReference type="EMBL" id="VSSQ01000065">
    <property type="protein sequence ID" value="MPL72349.1"/>
    <property type="molecule type" value="Genomic_DNA"/>
</dbReference>
<proteinExistence type="predicted"/>
<comment type="caution">
    <text evidence="1">The sequence shown here is derived from an EMBL/GenBank/DDBJ whole genome shotgun (WGS) entry which is preliminary data.</text>
</comment>
<dbReference type="AlphaFoldDB" id="A0A644U0B2"/>
<dbReference type="SUPFAM" id="SSF52833">
    <property type="entry name" value="Thioredoxin-like"/>
    <property type="match status" value="1"/>
</dbReference>
<protein>
    <recommendedName>
        <fullName evidence="2">Ferredoxin, 2Fe-2S</fullName>
    </recommendedName>
</protein>
<dbReference type="Pfam" id="PF01257">
    <property type="entry name" value="2Fe-2S_thioredx"/>
    <property type="match status" value="1"/>
</dbReference>